<organism evidence="2 3">
    <name type="scientific">Colletotrichum sublineola</name>
    <name type="common">Sorghum anthracnose fungus</name>
    <dbReference type="NCBI Taxonomy" id="1173701"/>
    <lineage>
        <taxon>Eukaryota</taxon>
        <taxon>Fungi</taxon>
        <taxon>Dikarya</taxon>
        <taxon>Ascomycota</taxon>
        <taxon>Pezizomycotina</taxon>
        <taxon>Sordariomycetes</taxon>
        <taxon>Hypocreomycetidae</taxon>
        <taxon>Glomerellales</taxon>
        <taxon>Glomerellaceae</taxon>
        <taxon>Colletotrichum</taxon>
        <taxon>Colletotrichum graminicola species complex</taxon>
    </lineage>
</organism>
<sequence>MMASWQAQFANFISYCQQPNDDANPSEAGIAARYLELEQQLSGTIDAVDLRAQLPSPILEAIVEAQGLRSYKQHPNAAALNTPDAASKNNAAGILTGDLNRVVDMAKIENNETDAKTATHECAQLAPPPDVNHNHEELTLDEIRVHTGNEYGPQMPRGSPPSQSNMGRGATTTGESLTGSDASNFFSRRAVHPANFSLQPSQRFRLPLPSDSGFYRDEDQDVDSND</sequence>
<proteinExistence type="predicted"/>
<dbReference type="HOGENOM" id="CLU_1224694_0_0_1"/>
<feature type="compositionally biased region" description="Polar residues" evidence="1">
    <location>
        <begin position="160"/>
        <end position="186"/>
    </location>
</feature>
<accession>A0A066XQ46</accession>
<protein>
    <submittedName>
        <fullName evidence="2">Uncharacterized protein</fullName>
    </submittedName>
</protein>
<evidence type="ECO:0000313" key="3">
    <source>
        <dbReference type="Proteomes" id="UP000027238"/>
    </source>
</evidence>
<reference evidence="3" key="1">
    <citation type="journal article" date="2014" name="Genome Announc.">
        <title>Draft genome sequence of Colletotrichum sublineola, a destructive pathogen of cultivated sorghum.</title>
        <authorList>
            <person name="Baroncelli R."/>
            <person name="Sanz-Martin J.M."/>
            <person name="Rech G.E."/>
            <person name="Sukno S.A."/>
            <person name="Thon M.R."/>
        </authorList>
    </citation>
    <scope>NUCLEOTIDE SEQUENCE [LARGE SCALE GENOMIC DNA]</scope>
    <source>
        <strain evidence="3">TX430BB</strain>
    </source>
</reference>
<dbReference type="OrthoDB" id="10559820at2759"/>
<keyword evidence="3" id="KW-1185">Reference proteome</keyword>
<evidence type="ECO:0000256" key="1">
    <source>
        <dbReference type="SAM" id="MobiDB-lite"/>
    </source>
</evidence>
<dbReference type="Proteomes" id="UP000027238">
    <property type="component" value="Unassembled WGS sequence"/>
</dbReference>
<gene>
    <name evidence="2" type="ORF">CSUB01_10800</name>
</gene>
<dbReference type="AlphaFoldDB" id="A0A066XQ46"/>
<dbReference type="STRING" id="1173701.A0A066XQ46"/>
<evidence type="ECO:0000313" key="2">
    <source>
        <dbReference type="EMBL" id="KDN67871.1"/>
    </source>
</evidence>
<name>A0A066XQ46_COLSU</name>
<feature type="region of interest" description="Disordered" evidence="1">
    <location>
        <begin position="150"/>
        <end position="226"/>
    </location>
</feature>
<dbReference type="EMBL" id="JMSE01000764">
    <property type="protein sequence ID" value="KDN67871.1"/>
    <property type="molecule type" value="Genomic_DNA"/>
</dbReference>
<comment type="caution">
    <text evidence="2">The sequence shown here is derived from an EMBL/GenBank/DDBJ whole genome shotgun (WGS) entry which is preliminary data.</text>
</comment>